<reference evidence="5 6" key="1">
    <citation type="submission" date="2024-05" db="EMBL/GenBank/DDBJ databases">
        <title>Genetic variation in Jamaican populations of the coffee berry borer (Hypothenemus hampei).</title>
        <authorList>
            <person name="Errbii M."/>
            <person name="Myrie A."/>
        </authorList>
    </citation>
    <scope>NUCLEOTIDE SEQUENCE [LARGE SCALE GENOMIC DNA]</scope>
    <source>
        <strain evidence="5">JA-Hopewell-2020-01-JO</strain>
        <tissue evidence="5">Whole body</tissue>
    </source>
</reference>
<dbReference type="EMBL" id="JBDJPC010000010">
    <property type="protein sequence ID" value="KAL1490246.1"/>
    <property type="molecule type" value="Genomic_DNA"/>
</dbReference>
<dbReference type="AlphaFoldDB" id="A0ABD1E7A0"/>
<comment type="subcellular location">
    <subcellularLocation>
        <location evidence="1">Nucleus</location>
    </subcellularLocation>
</comment>
<dbReference type="InterPro" id="IPR026822">
    <property type="entry name" value="Spp2/MOS2_G-patch"/>
</dbReference>
<feature type="compositionally biased region" description="Basic residues" evidence="3">
    <location>
        <begin position="355"/>
        <end position="372"/>
    </location>
</feature>
<accession>A0ABD1E7A0</accession>
<feature type="region of interest" description="Disordered" evidence="3">
    <location>
        <begin position="299"/>
        <end position="372"/>
    </location>
</feature>
<proteinExistence type="predicted"/>
<keyword evidence="2" id="KW-0539">Nucleus</keyword>
<dbReference type="InterPro" id="IPR045166">
    <property type="entry name" value="Spp2-like"/>
</dbReference>
<gene>
    <name evidence="5" type="ORF">ABEB36_012973</name>
</gene>
<evidence type="ECO:0000313" key="6">
    <source>
        <dbReference type="Proteomes" id="UP001566132"/>
    </source>
</evidence>
<comment type="caution">
    <text evidence="5">The sequence shown here is derived from an EMBL/GenBank/DDBJ whole genome shotgun (WGS) entry which is preliminary data.</text>
</comment>
<organism evidence="5 6">
    <name type="scientific">Hypothenemus hampei</name>
    <name type="common">Coffee berry borer</name>
    <dbReference type="NCBI Taxonomy" id="57062"/>
    <lineage>
        <taxon>Eukaryota</taxon>
        <taxon>Metazoa</taxon>
        <taxon>Ecdysozoa</taxon>
        <taxon>Arthropoda</taxon>
        <taxon>Hexapoda</taxon>
        <taxon>Insecta</taxon>
        <taxon>Pterygota</taxon>
        <taxon>Neoptera</taxon>
        <taxon>Endopterygota</taxon>
        <taxon>Coleoptera</taxon>
        <taxon>Polyphaga</taxon>
        <taxon>Cucujiformia</taxon>
        <taxon>Curculionidae</taxon>
        <taxon>Scolytinae</taxon>
        <taxon>Hypothenemus</taxon>
    </lineage>
</organism>
<dbReference type="Pfam" id="PF12656">
    <property type="entry name" value="G-patch_2"/>
    <property type="match status" value="1"/>
</dbReference>
<evidence type="ECO:0000256" key="3">
    <source>
        <dbReference type="SAM" id="MobiDB-lite"/>
    </source>
</evidence>
<feature type="compositionally biased region" description="Basic and acidic residues" evidence="3">
    <location>
        <begin position="335"/>
        <end position="354"/>
    </location>
</feature>
<dbReference type="GO" id="GO:0005634">
    <property type="term" value="C:nucleus"/>
    <property type="evidence" value="ECO:0007669"/>
    <property type="project" value="UniProtKB-SubCell"/>
</dbReference>
<evidence type="ECO:0000259" key="4">
    <source>
        <dbReference type="PROSITE" id="PS50174"/>
    </source>
</evidence>
<feature type="compositionally biased region" description="Basic and acidic residues" evidence="3">
    <location>
        <begin position="299"/>
        <end position="322"/>
    </location>
</feature>
<sequence>MESMKISFGFSKLSKKTNLISNKLAIPEGKVELIECLEGQSIKVKDAVEEVKQPLIIPLKDNQKNLLDRVREAKKNKRIQQVDAKGEEIEDTRPDSELTADELAARQLLIEAKQRLEINYTTSSSKISVLPVKEDKPSFEGEKESSLEDYESVPISDYGLALLRGMGWKEGMGIGRNVSKTASVSVPELRPKGLGLGASKLIQKESNRPQDKDGNELVLKTGAFAKVIAGPQKDNYCEVQGFDEDAGRVVVKVYPKGEILNINEIMLMVTTKEEFCKNSRVINNAKYKEYKDLSETKLKQSRSSSEEKVHIKKEKDDEDKKYKSSKHTKSRKKDRSQSKERHRKHYEDSSDSDRHRKRNKCKSRHKKSSNKY</sequence>
<dbReference type="PANTHER" id="PTHR15818:SF2">
    <property type="entry name" value="G-PATCH DOMAIN AND KOW MOTIFS-CONTAINING PROTEIN"/>
    <property type="match status" value="1"/>
</dbReference>
<name>A0ABD1E7A0_HYPHA</name>
<dbReference type="InterPro" id="IPR000467">
    <property type="entry name" value="G_patch_dom"/>
</dbReference>
<dbReference type="SMART" id="SM00443">
    <property type="entry name" value="G_patch"/>
    <property type="match status" value="1"/>
</dbReference>
<evidence type="ECO:0000256" key="2">
    <source>
        <dbReference type="ARBA" id="ARBA00023242"/>
    </source>
</evidence>
<keyword evidence="6" id="KW-1185">Reference proteome</keyword>
<evidence type="ECO:0000256" key="1">
    <source>
        <dbReference type="ARBA" id="ARBA00004123"/>
    </source>
</evidence>
<protein>
    <recommendedName>
        <fullName evidence="4">G-patch domain-containing protein</fullName>
    </recommendedName>
</protein>
<dbReference type="Proteomes" id="UP001566132">
    <property type="component" value="Unassembled WGS sequence"/>
</dbReference>
<dbReference type="PROSITE" id="PS50174">
    <property type="entry name" value="G_PATCH"/>
    <property type="match status" value="1"/>
</dbReference>
<evidence type="ECO:0000313" key="5">
    <source>
        <dbReference type="EMBL" id="KAL1490246.1"/>
    </source>
</evidence>
<feature type="compositionally biased region" description="Basic residues" evidence="3">
    <location>
        <begin position="323"/>
        <end position="334"/>
    </location>
</feature>
<dbReference type="PANTHER" id="PTHR15818">
    <property type="entry name" value="G PATCH AND KOW-CONTAINING"/>
    <property type="match status" value="1"/>
</dbReference>
<feature type="domain" description="G-patch" evidence="4">
    <location>
        <begin position="155"/>
        <end position="201"/>
    </location>
</feature>